<feature type="region of interest" description="Disordered" evidence="9">
    <location>
        <begin position="215"/>
        <end position="272"/>
    </location>
</feature>
<dbReference type="Gene3D" id="3.40.50.10490">
    <property type="entry name" value="Glucose-6-phosphate isomerase like protein, domain 1"/>
    <property type="match status" value="1"/>
</dbReference>
<dbReference type="Pfam" id="PF00318">
    <property type="entry name" value="Ribosomal_S2"/>
    <property type="match status" value="2"/>
</dbReference>
<dbReference type="GO" id="GO:0003735">
    <property type="term" value="F:structural constituent of ribosome"/>
    <property type="evidence" value="ECO:0007669"/>
    <property type="project" value="UniProtKB-UniRule"/>
</dbReference>
<dbReference type="OrthoDB" id="414863at2759"/>
<keyword evidence="11" id="KW-1185">Reference proteome</keyword>
<comment type="function">
    <text evidence="7">Required for the assembly and/or stability of the 40S ribosomal subunit. Required for the processing of the 20S rRNA-precursor to mature 18S rRNA in a late step of the maturation of 40S ribosomal subunits.</text>
</comment>
<dbReference type="GO" id="GO:0022627">
    <property type="term" value="C:cytosolic small ribosomal subunit"/>
    <property type="evidence" value="ECO:0007669"/>
    <property type="project" value="UniProtKB-UniRule"/>
</dbReference>
<evidence type="ECO:0000256" key="7">
    <source>
        <dbReference type="HAMAP-Rule" id="MF_03015"/>
    </source>
</evidence>
<dbReference type="InterPro" id="IPR027498">
    <property type="entry name" value="Ribosomal_uS2_euk"/>
</dbReference>
<evidence type="ECO:0000256" key="6">
    <source>
        <dbReference type="ARBA" id="ARBA00035256"/>
    </source>
</evidence>
<gene>
    <name evidence="10" type="ORF">FGO68_gene5043</name>
</gene>
<dbReference type="AlphaFoldDB" id="A0A8J8NM72"/>
<evidence type="ECO:0000256" key="1">
    <source>
        <dbReference type="ARBA" id="ARBA00004496"/>
    </source>
</evidence>
<comment type="subunit">
    <text evidence="7">Component of the small ribosomal subunit. Mature ribosomes consist of a small (40S) and a large (60S) subunit. The 40S subunit contains about 33 different proteins and 1 molecule of RNA (18S). The 60S subunit contains about 49 different proteins and 3 molecules of RNA (25S, 5.8S and 5S). Interacts with ribosomal protein S21.</text>
</comment>
<dbReference type="HAMAP" id="MF_03015">
    <property type="entry name" value="Ribosomal_S2_euk"/>
    <property type="match status" value="1"/>
</dbReference>
<proteinExistence type="inferred from homology"/>
<dbReference type="GO" id="GO:0000028">
    <property type="term" value="P:ribosomal small subunit assembly"/>
    <property type="evidence" value="ECO:0007669"/>
    <property type="project" value="UniProtKB-UniRule"/>
</dbReference>
<evidence type="ECO:0000256" key="8">
    <source>
        <dbReference type="RuleBase" id="RU003631"/>
    </source>
</evidence>
<comment type="subcellular location">
    <subcellularLocation>
        <location evidence="1 7">Cytoplasm</location>
    </subcellularLocation>
</comment>
<dbReference type="NCBIfam" id="TIGR01012">
    <property type="entry name" value="uS2_euk_arch"/>
    <property type="match status" value="1"/>
</dbReference>
<dbReference type="InterPro" id="IPR001865">
    <property type="entry name" value="Ribosomal_uS2"/>
</dbReference>
<accession>A0A8J8NM72</accession>
<dbReference type="PANTHER" id="PTHR11489">
    <property type="entry name" value="40S RIBOSOMAL PROTEIN SA"/>
    <property type="match status" value="1"/>
</dbReference>
<dbReference type="InterPro" id="IPR018130">
    <property type="entry name" value="Ribosomal_uS2_CS"/>
</dbReference>
<dbReference type="InterPro" id="IPR023591">
    <property type="entry name" value="Ribosomal_uS2_flav_dom_sf"/>
</dbReference>
<dbReference type="CDD" id="cd01425">
    <property type="entry name" value="RPS2"/>
    <property type="match status" value="1"/>
</dbReference>
<evidence type="ECO:0000256" key="5">
    <source>
        <dbReference type="ARBA" id="ARBA00023274"/>
    </source>
</evidence>
<feature type="compositionally biased region" description="Acidic residues" evidence="9">
    <location>
        <begin position="248"/>
        <end position="258"/>
    </location>
</feature>
<evidence type="ECO:0000256" key="3">
    <source>
        <dbReference type="ARBA" id="ARBA00022490"/>
    </source>
</evidence>
<organism evidence="10 11">
    <name type="scientific">Halteria grandinella</name>
    <dbReference type="NCBI Taxonomy" id="5974"/>
    <lineage>
        <taxon>Eukaryota</taxon>
        <taxon>Sar</taxon>
        <taxon>Alveolata</taxon>
        <taxon>Ciliophora</taxon>
        <taxon>Intramacronucleata</taxon>
        <taxon>Spirotrichea</taxon>
        <taxon>Stichotrichia</taxon>
        <taxon>Sporadotrichida</taxon>
        <taxon>Halteriidae</taxon>
        <taxon>Halteria</taxon>
    </lineage>
</organism>
<feature type="compositionally biased region" description="Acidic residues" evidence="9">
    <location>
        <begin position="223"/>
        <end position="234"/>
    </location>
</feature>
<keyword evidence="3 7" id="KW-0963">Cytoplasm</keyword>
<dbReference type="PRINTS" id="PR00395">
    <property type="entry name" value="RIBOSOMALS2"/>
</dbReference>
<dbReference type="Proteomes" id="UP000785679">
    <property type="component" value="Unassembled WGS sequence"/>
</dbReference>
<keyword evidence="5 7" id="KW-0687">Ribonucleoprotein</keyword>
<evidence type="ECO:0000256" key="9">
    <source>
        <dbReference type="SAM" id="MobiDB-lite"/>
    </source>
</evidence>
<dbReference type="InterPro" id="IPR005707">
    <property type="entry name" value="Ribosomal_uS2_euk/arc"/>
</dbReference>
<comment type="caution">
    <text evidence="10">The sequence shown here is derived from an EMBL/GenBank/DDBJ whole genome shotgun (WGS) entry which is preliminary data.</text>
</comment>
<dbReference type="GO" id="GO:0006412">
    <property type="term" value="P:translation"/>
    <property type="evidence" value="ECO:0007669"/>
    <property type="project" value="UniProtKB-UniRule"/>
</dbReference>
<sequence length="272" mass="30289">MSFGQNFAYSKTKEQDIAYMLAANVHLGTENCSALMAPYMFKRNNEGIHVINLAKTWEKLMIAARIIAAIPNPRDVLIVSNREYAQRAILKFATYTKANYLGGKWTPGTLTNQNTKKFLEPRLVIVCDSRTDHQALVESSYMNIPTIALADADSPLNFVDIAIPSNNKGRQSIALMFYLLAREVLYLRGEISRDEDWDVLVDLFMFREFDDKKKETAPVEGAAAEEGDAAEGEDGAAVKDTMAKVQEEGDGDEEEAEETWGNPATKAADYAK</sequence>
<evidence type="ECO:0000313" key="11">
    <source>
        <dbReference type="Proteomes" id="UP000785679"/>
    </source>
</evidence>
<name>A0A8J8NM72_HALGN</name>
<protein>
    <recommendedName>
        <fullName evidence="6 7">Small ribosomal subunit protein uS2</fullName>
    </recommendedName>
</protein>
<evidence type="ECO:0000256" key="4">
    <source>
        <dbReference type="ARBA" id="ARBA00022980"/>
    </source>
</evidence>
<evidence type="ECO:0000256" key="2">
    <source>
        <dbReference type="ARBA" id="ARBA00006242"/>
    </source>
</evidence>
<keyword evidence="4 7" id="KW-0689">Ribosomal protein</keyword>
<reference evidence="10" key="1">
    <citation type="submission" date="2019-06" db="EMBL/GenBank/DDBJ databases">
        <authorList>
            <person name="Zheng W."/>
        </authorList>
    </citation>
    <scope>NUCLEOTIDE SEQUENCE</scope>
    <source>
        <strain evidence="10">QDHG01</strain>
    </source>
</reference>
<dbReference type="PROSITE" id="PS00962">
    <property type="entry name" value="RIBOSOMAL_S2_1"/>
    <property type="match status" value="1"/>
</dbReference>
<dbReference type="SUPFAM" id="SSF52313">
    <property type="entry name" value="Ribosomal protein S2"/>
    <property type="match status" value="1"/>
</dbReference>
<evidence type="ECO:0000313" key="10">
    <source>
        <dbReference type="EMBL" id="TNV77873.1"/>
    </source>
</evidence>
<dbReference type="FunFam" id="3.40.50.10490:FF:000030">
    <property type="entry name" value="30S ribosomal protein S2"/>
    <property type="match status" value="1"/>
</dbReference>
<dbReference type="PROSITE" id="PS00963">
    <property type="entry name" value="RIBOSOMAL_S2_2"/>
    <property type="match status" value="1"/>
</dbReference>
<dbReference type="EMBL" id="RRYP01011225">
    <property type="protein sequence ID" value="TNV77873.1"/>
    <property type="molecule type" value="Genomic_DNA"/>
</dbReference>
<comment type="similarity">
    <text evidence="2 7 8">Belongs to the universal ribosomal protein uS2 family.</text>
</comment>